<evidence type="ECO:0000256" key="5">
    <source>
        <dbReference type="ARBA" id="ARBA00022692"/>
    </source>
</evidence>
<gene>
    <name evidence="10" type="ORF">HJC23_007828</name>
</gene>
<feature type="transmembrane region" description="Helical" evidence="8">
    <location>
        <begin position="151"/>
        <end position="175"/>
    </location>
</feature>
<dbReference type="GO" id="GO:0016020">
    <property type="term" value="C:membrane"/>
    <property type="evidence" value="ECO:0007669"/>
    <property type="project" value="UniProtKB-SubCell"/>
</dbReference>
<keyword evidence="7 8" id="KW-0472">Membrane</keyword>
<keyword evidence="4" id="KW-0808">Transferase</keyword>
<dbReference type="InterPro" id="IPR032805">
    <property type="entry name" value="Wax_synthase_dom"/>
</dbReference>
<dbReference type="PANTHER" id="PTHR31595:SF57">
    <property type="entry name" value="OS04G0481900 PROTEIN"/>
    <property type="match status" value="1"/>
</dbReference>
<feature type="domain" description="Wax synthase" evidence="9">
    <location>
        <begin position="302"/>
        <end position="371"/>
    </location>
</feature>
<comment type="caution">
    <text evidence="10">The sequence shown here is derived from an EMBL/GenBank/DDBJ whole genome shotgun (WGS) entry which is preliminary data.</text>
</comment>
<keyword evidence="11" id="KW-1185">Reference proteome</keyword>
<evidence type="ECO:0000256" key="4">
    <source>
        <dbReference type="ARBA" id="ARBA00022679"/>
    </source>
</evidence>
<feature type="transmembrane region" description="Helical" evidence="8">
    <location>
        <begin position="124"/>
        <end position="145"/>
    </location>
</feature>
<organism evidence="10 11">
    <name type="scientific">Cyclotella cryptica</name>
    <dbReference type="NCBI Taxonomy" id="29204"/>
    <lineage>
        <taxon>Eukaryota</taxon>
        <taxon>Sar</taxon>
        <taxon>Stramenopiles</taxon>
        <taxon>Ochrophyta</taxon>
        <taxon>Bacillariophyta</taxon>
        <taxon>Coscinodiscophyceae</taxon>
        <taxon>Thalassiosirophycidae</taxon>
        <taxon>Stephanodiscales</taxon>
        <taxon>Stephanodiscaceae</taxon>
        <taxon>Cyclotella</taxon>
    </lineage>
</organism>
<name>A0ABD3R0U7_9STRA</name>
<sequence>MAAAPSTCLDEVSAGEGHVELLTSPFEDTFGCGRDSCSFPSAVDRLQNTMSPLDLSLDFSKVGFIGRWLDSHAVGGKCEVVFPDIRTITSLTMGISLSISFGVLFSILLYYLVVPGEKLSKRKVVSGSFLLTVTGFIPYILFDLLTVKNTAVRFTICTPFVLYGFKILEAIFGFVPVGAKSSLQMYCQYFSFPSEILFDSDTSKPILASKKDVLDSAKHVMFCVLRVCLLCSCLSHHNYKPFGDTNAGEFFDGIGVGKHFNARHLGNCFTIALFFQQALALGDAVMGNTVQIITGYKVLKSMRNPMLAAKSPSDFWGRRWNIIVHSVMKRGVYKAVRKYSSPILASLLVFIASGLFHEWLVHAMLIYGRSVSSGSVFLGSNTAFFIWNFVVIMVERLLVRMKVVKSIGKTLPRPLSTLVIIMSSLPVAHWFGNPYLNGGFFQDYEQCIIIIRKR</sequence>
<dbReference type="EMBL" id="JABMIG020000001">
    <property type="protein sequence ID" value="KAL3805867.1"/>
    <property type="molecule type" value="Genomic_DNA"/>
</dbReference>
<dbReference type="AlphaFoldDB" id="A0ABD3R0U7"/>
<comment type="similarity">
    <text evidence="3">Belongs to the wax synthase family.</text>
</comment>
<comment type="pathway">
    <text evidence="2">Secondary metabolite biosynthesis.</text>
</comment>
<reference evidence="10 11" key="1">
    <citation type="journal article" date="2020" name="G3 (Bethesda)">
        <title>Improved Reference Genome for Cyclotella cryptica CCMP332, a Model for Cell Wall Morphogenesis, Salinity Adaptation, and Lipid Production in Diatoms (Bacillariophyta).</title>
        <authorList>
            <person name="Roberts W.R."/>
            <person name="Downey K.M."/>
            <person name="Ruck E.C."/>
            <person name="Traller J.C."/>
            <person name="Alverson A.J."/>
        </authorList>
    </citation>
    <scope>NUCLEOTIDE SEQUENCE [LARGE SCALE GENOMIC DNA]</scope>
    <source>
        <strain evidence="10 11">CCMP332</strain>
    </source>
</reference>
<feature type="transmembrane region" description="Helical" evidence="8">
    <location>
        <begin position="415"/>
        <end position="432"/>
    </location>
</feature>
<feature type="transmembrane region" description="Helical" evidence="8">
    <location>
        <begin position="339"/>
        <end position="356"/>
    </location>
</feature>
<dbReference type="Pfam" id="PF13813">
    <property type="entry name" value="MBOAT_2"/>
    <property type="match status" value="1"/>
</dbReference>
<dbReference type="Proteomes" id="UP001516023">
    <property type="component" value="Unassembled WGS sequence"/>
</dbReference>
<dbReference type="PANTHER" id="PTHR31595">
    <property type="entry name" value="LONG-CHAIN-ALCOHOL O-FATTY-ACYLTRANSFERASE 3-RELATED"/>
    <property type="match status" value="1"/>
</dbReference>
<evidence type="ECO:0000256" key="8">
    <source>
        <dbReference type="SAM" id="Phobius"/>
    </source>
</evidence>
<protein>
    <recommendedName>
        <fullName evidence="9">Wax synthase domain-containing protein</fullName>
    </recommendedName>
</protein>
<keyword evidence="5 8" id="KW-0812">Transmembrane</keyword>
<dbReference type="GO" id="GO:0016740">
    <property type="term" value="F:transferase activity"/>
    <property type="evidence" value="ECO:0007669"/>
    <property type="project" value="UniProtKB-KW"/>
</dbReference>
<dbReference type="InterPro" id="IPR044851">
    <property type="entry name" value="Wax_synthase"/>
</dbReference>
<feature type="transmembrane region" description="Helical" evidence="8">
    <location>
        <begin position="91"/>
        <end position="112"/>
    </location>
</feature>
<evidence type="ECO:0000313" key="10">
    <source>
        <dbReference type="EMBL" id="KAL3805867.1"/>
    </source>
</evidence>
<evidence type="ECO:0000256" key="1">
    <source>
        <dbReference type="ARBA" id="ARBA00004141"/>
    </source>
</evidence>
<accession>A0ABD3R0U7</accession>
<evidence type="ECO:0000256" key="7">
    <source>
        <dbReference type="ARBA" id="ARBA00023136"/>
    </source>
</evidence>
<evidence type="ECO:0000256" key="3">
    <source>
        <dbReference type="ARBA" id="ARBA00007282"/>
    </source>
</evidence>
<evidence type="ECO:0000256" key="6">
    <source>
        <dbReference type="ARBA" id="ARBA00022989"/>
    </source>
</evidence>
<proteinExistence type="inferred from homology"/>
<comment type="subcellular location">
    <subcellularLocation>
        <location evidence="1">Membrane</location>
        <topology evidence="1">Multi-pass membrane protein</topology>
    </subcellularLocation>
</comment>
<feature type="transmembrane region" description="Helical" evidence="8">
    <location>
        <begin position="376"/>
        <end position="394"/>
    </location>
</feature>
<evidence type="ECO:0000256" key="2">
    <source>
        <dbReference type="ARBA" id="ARBA00005179"/>
    </source>
</evidence>
<evidence type="ECO:0000313" key="11">
    <source>
        <dbReference type="Proteomes" id="UP001516023"/>
    </source>
</evidence>
<evidence type="ECO:0000259" key="9">
    <source>
        <dbReference type="Pfam" id="PF13813"/>
    </source>
</evidence>
<keyword evidence="6 8" id="KW-1133">Transmembrane helix</keyword>